<evidence type="ECO:0000313" key="2">
    <source>
        <dbReference type="EMBL" id="TWS24835.1"/>
    </source>
</evidence>
<evidence type="ECO:0000259" key="1">
    <source>
        <dbReference type="Pfam" id="PF14230"/>
    </source>
</evidence>
<name>A0A5C5RRU3_9ACTN</name>
<keyword evidence="3" id="KW-1185">Reference proteome</keyword>
<dbReference type="EMBL" id="VIGV01000002">
    <property type="protein sequence ID" value="TWS24835.1"/>
    <property type="molecule type" value="Genomic_DNA"/>
</dbReference>
<sequence length="168" mass="17348">MKRLVIGAAAVLVAGCSFDIGGASVDYGKLEGAITTKLNTEYGNLGHKVDSVSCDQSNKRPSVGSTFTCDVRISDAVVPVTVTVKDKDMNVDFVTAKKLYSLSALGPQLTPHVSAQLPGATAVDCGTGLKAVAPKESFTCRVANSDGTVDTLTYTVGGTADEDGWEVA</sequence>
<dbReference type="Proteomes" id="UP000319792">
    <property type="component" value="Unassembled WGS sequence"/>
</dbReference>
<proteinExistence type="predicted"/>
<comment type="caution">
    <text evidence="2">The sequence shown here is derived from an EMBL/GenBank/DDBJ whole genome shotgun (WGS) entry which is preliminary data.</text>
</comment>
<dbReference type="AlphaFoldDB" id="A0A5C5RRU3"/>
<dbReference type="OrthoDB" id="5244388at2"/>
<reference evidence="2 3" key="2">
    <citation type="submission" date="2019-08" db="EMBL/GenBank/DDBJ databases">
        <title>Tsukamurella conjunctivitidis sp. nov., Tsukamurella assacharolytica sp. nov. and Tsukamurella sputae sp. nov. isolated from patients with conjunctivitis, bacteraemia (lymphoma) and respiratory infection (sputum) in Hong Kong.</title>
        <authorList>
            <person name="Fok K.M.N."/>
            <person name="Fong J.Y.H."/>
        </authorList>
    </citation>
    <scope>NUCLEOTIDE SEQUENCE [LARGE SCALE GENOMIC DNA]</scope>
    <source>
        <strain evidence="2 3">HKU70</strain>
    </source>
</reference>
<accession>A0A5C5RRU3</accession>
<dbReference type="PROSITE" id="PS51257">
    <property type="entry name" value="PROKAR_LIPOPROTEIN"/>
    <property type="match status" value="1"/>
</dbReference>
<organism evidence="2 3">
    <name type="scientific">Tsukamurella sputi</name>
    <dbReference type="NCBI Taxonomy" id="2591848"/>
    <lineage>
        <taxon>Bacteria</taxon>
        <taxon>Bacillati</taxon>
        <taxon>Actinomycetota</taxon>
        <taxon>Actinomycetes</taxon>
        <taxon>Mycobacteriales</taxon>
        <taxon>Tsukamurellaceae</taxon>
        <taxon>Tsukamurella</taxon>
    </lineage>
</organism>
<dbReference type="InterPro" id="IPR025637">
    <property type="entry name" value="DUF4333"/>
</dbReference>
<gene>
    <name evidence="2" type="ORF">FK268_06215</name>
</gene>
<evidence type="ECO:0000313" key="3">
    <source>
        <dbReference type="Proteomes" id="UP000319792"/>
    </source>
</evidence>
<dbReference type="Pfam" id="PF14230">
    <property type="entry name" value="DUF4333"/>
    <property type="match status" value="1"/>
</dbReference>
<reference evidence="2 3" key="1">
    <citation type="submission" date="2019-06" db="EMBL/GenBank/DDBJ databases">
        <authorList>
            <person name="Teng J.L.L."/>
            <person name="Lee H.H."/>
            <person name="Lau S.K.P."/>
            <person name="Woo P.C.Y."/>
        </authorList>
    </citation>
    <scope>NUCLEOTIDE SEQUENCE [LARGE SCALE GENOMIC DNA]</scope>
    <source>
        <strain evidence="2 3">HKU70</strain>
    </source>
</reference>
<feature type="domain" description="DUF4333" evidence="1">
    <location>
        <begin position="11"/>
        <end position="88"/>
    </location>
</feature>
<dbReference type="RefSeq" id="WP_146432295.1">
    <property type="nucleotide sequence ID" value="NZ_VIGV01000002.1"/>
</dbReference>
<protein>
    <submittedName>
        <fullName evidence="2">DUF4333 domain-containing protein</fullName>
    </submittedName>
</protein>